<proteinExistence type="predicted"/>
<organism evidence="1 2">
    <name type="scientific">Stylosanthes scabra</name>
    <dbReference type="NCBI Taxonomy" id="79078"/>
    <lineage>
        <taxon>Eukaryota</taxon>
        <taxon>Viridiplantae</taxon>
        <taxon>Streptophyta</taxon>
        <taxon>Embryophyta</taxon>
        <taxon>Tracheophyta</taxon>
        <taxon>Spermatophyta</taxon>
        <taxon>Magnoliopsida</taxon>
        <taxon>eudicotyledons</taxon>
        <taxon>Gunneridae</taxon>
        <taxon>Pentapetalae</taxon>
        <taxon>rosids</taxon>
        <taxon>fabids</taxon>
        <taxon>Fabales</taxon>
        <taxon>Fabaceae</taxon>
        <taxon>Papilionoideae</taxon>
        <taxon>50 kb inversion clade</taxon>
        <taxon>dalbergioids sensu lato</taxon>
        <taxon>Dalbergieae</taxon>
        <taxon>Pterocarpus clade</taxon>
        <taxon>Stylosanthes</taxon>
    </lineage>
</organism>
<gene>
    <name evidence="1" type="ORF">PIB30_039450</name>
</gene>
<accession>A0ABU6UG91</accession>
<sequence>MRVYSNLSWDQYLTPGIRAFNYNDESPRPERVCHVFGAVAGDRTRVIRVIGGNTHHYTHPDSRHYGRTPSCRYQLQHQMFQQKKRSRRLSRQRNDKALGWREKAHPKGTLRLHVGGPADSLHCIVSPNQCRKKKWSSRSVMTQCRRRTLIRSRMKHCQLRKVEGGEDLPKNDVYDALWAMLDAESGNEAEEIPGEWDHGSVLQN</sequence>
<dbReference type="EMBL" id="JASCZI010121037">
    <property type="protein sequence ID" value="MED6159128.1"/>
    <property type="molecule type" value="Genomic_DNA"/>
</dbReference>
<reference evidence="1 2" key="1">
    <citation type="journal article" date="2023" name="Plants (Basel)">
        <title>Bridging the Gap: Combining Genomics and Transcriptomics Approaches to Understand Stylosanthes scabra, an Orphan Legume from the Brazilian Caatinga.</title>
        <authorList>
            <person name="Ferreira-Neto J.R.C."/>
            <person name="da Silva M.D."/>
            <person name="Binneck E."/>
            <person name="de Melo N.F."/>
            <person name="da Silva R.H."/>
            <person name="de Melo A.L.T.M."/>
            <person name="Pandolfi V."/>
            <person name="Bustamante F.O."/>
            <person name="Brasileiro-Vidal A.C."/>
            <person name="Benko-Iseppon A.M."/>
        </authorList>
    </citation>
    <scope>NUCLEOTIDE SEQUENCE [LARGE SCALE GENOMIC DNA]</scope>
    <source>
        <tissue evidence="1">Leaves</tissue>
    </source>
</reference>
<keyword evidence="2" id="KW-1185">Reference proteome</keyword>
<evidence type="ECO:0000313" key="1">
    <source>
        <dbReference type="EMBL" id="MED6159128.1"/>
    </source>
</evidence>
<dbReference type="Proteomes" id="UP001341840">
    <property type="component" value="Unassembled WGS sequence"/>
</dbReference>
<name>A0ABU6UG91_9FABA</name>
<comment type="caution">
    <text evidence="1">The sequence shown here is derived from an EMBL/GenBank/DDBJ whole genome shotgun (WGS) entry which is preliminary data.</text>
</comment>
<evidence type="ECO:0000313" key="2">
    <source>
        <dbReference type="Proteomes" id="UP001341840"/>
    </source>
</evidence>
<protein>
    <submittedName>
        <fullName evidence="1">Uncharacterized protein</fullName>
    </submittedName>
</protein>